<accession>A0ABV1ALW3</accession>
<proteinExistence type="predicted"/>
<dbReference type="PANTHER" id="PTHR47478:SF1">
    <property type="entry name" value="PYRIMIDINE 5'-NUCLEOTIDASE YJJG"/>
    <property type="match status" value="1"/>
</dbReference>
<name>A0ABV1ALW3_9FIRM</name>
<dbReference type="Gene3D" id="1.10.150.240">
    <property type="entry name" value="Putative phosphatase, domain 2"/>
    <property type="match status" value="1"/>
</dbReference>
<gene>
    <name evidence="1" type="ORF">WMO75_12695</name>
</gene>
<evidence type="ECO:0000313" key="1">
    <source>
        <dbReference type="EMBL" id="MEQ2359168.1"/>
    </source>
</evidence>
<dbReference type="InterPro" id="IPR023214">
    <property type="entry name" value="HAD_sf"/>
</dbReference>
<organism evidence="1 2">
    <name type="scientific">Blautia intestinihominis</name>
    <dbReference type="NCBI Taxonomy" id="3133152"/>
    <lineage>
        <taxon>Bacteria</taxon>
        <taxon>Bacillati</taxon>
        <taxon>Bacillota</taxon>
        <taxon>Clostridia</taxon>
        <taxon>Lachnospirales</taxon>
        <taxon>Lachnospiraceae</taxon>
        <taxon>Blautia</taxon>
    </lineage>
</organism>
<dbReference type="PANTHER" id="PTHR47478">
    <property type="match status" value="1"/>
</dbReference>
<dbReference type="Proteomes" id="UP001446032">
    <property type="component" value="Unassembled WGS sequence"/>
</dbReference>
<dbReference type="SFLD" id="SFLDS00003">
    <property type="entry name" value="Haloacid_Dehalogenase"/>
    <property type="match status" value="1"/>
</dbReference>
<dbReference type="Pfam" id="PF00702">
    <property type="entry name" value="Hydrolase"/>
    <property type="match status" value="1"/>
</dbReference>
<evidence type="ECO:0000313" key="2">
    <source>
        <dbReference type="Proteomes" id="UP001446032"/>
    </source>
</evidence>
<dbReference type="InterPro" id="IPR006439">
    <property type="entry name" value="HAD-SF_hydro_IA"/>
</dbReference>
<dbReference type="RefSeq" id="WP_118698449.1">
    <property type="nucleotide sequence ID" value="NZ_JBBMEI010000041.1"/>
</dbReference>
<dbReference type="SUPFAM" id="SSF56784">
    <property type="entry name" value="HAD-like"/>
    <property type="match status" value="1"/>
</dbReference>
<dbReference type="SFLD" id="SFLDG01129">
    <property type="entry name" value="C1.5:_HAD__Beta-PGM__Phosphata"/>
    <property type="match status" value="1"/>
</dbReference>
<protein>
    <submittedName>
        <fullName evidence="1">HAD-IA family hydrolase</fullName>
    </submittedName>
</protein>
<dbReference type="NCBIfam" id="TIGR01549">
    <property type="entry name" value="HAD-SF-IA-v1"/>
    <property type="match status" value="1"/>
</dbReference>
<reference evidence="1 2" key="1">
    <citation type="submission" date="2024-03" db="EMBL/GenBank/DDBJ databases">
        <title>Human intestinal bacterial collection.</title>
        <authorList>
            <person name="Pauvert C."/>
            <person name="Hitch T.C.A."/>
            <person name="Clavel T."/>
        </authorList>
    </citation>
    <scope>NUCLEOTIDE SEQUENCE [LARGE SCALE GENOMIC DNA]</scope>
    <source>
        <strain evidence="1 2">CLA-AA-H95</strain>
    </source>
</reference>
<dbReference type="InterPro" id="IPR036412">
    <property type="entry name" value="HAD-like_sf"/>
</dbReference>
<dbReference type="EMBL" id="JBBMEI010000041">
    <property type="protein sequence ID" value="MEQ2359168.1"/>
    <property type="molecule type" value="Genomic_DNA"/>
</dbReference>
<sequence>MNHEIKVLFLDIDNTLLDFDAGAAWGMEQCFQKAGLEYRTEMFSVFTEENNKIWQKIERRELTMDDLFYVRWQAILAHLGLQADGVEMEKEFRRLLHLTAVPVEGAKEILEYLYKKDYFLCAASNGPYDQQINRLRSADMLRYFSHCFVSEKIGADKPGKQFFDGCMKDFSGIHPSECMMIGDSLTADIAGGQAYGMSTCWFVHSGDKSMNTRENGGKVADHIIYKLEELKNIL</sequence>
<dbReference type="InterPro" id="IPR023198">
    <property type="entry name" value="PGP-like_dom2"/>
</dbReference>
<comment type="caution">
    <text evidence="1">The sequence shown here is derived from an EMBL/GenBank/DDBJ whole genome shotgun (WGS) entry which is preliminary data.</text>
</comment>
<dbReference type="InterPro" id="IPR052550">
    <property type="entry name" value="Pyrimidine_5'-ntase_YjjG"/>
</dbReference>
<keyword evidence="1" id="KW-0378">Hydrolase</keyword>
<dbReference type="GO" id="GO:0016787">
    <property type="term" value="F:hydrolase activity"/>
    <property type="evidence" value="ECO:0007669"/>
    <property type="project" value="UniProtKB-KW"/>
</dbReference>
<dbReference type="Gene3D" id="3.40.50.1000">
    <property type="entry name" value="HAD superfamily/HAD-like"/>
    <property type="match status" value="1"/>
</dbReference>
<keyword evidence="2" id="KW-1185">Reference proteome</keyword>